<dbReference type="InterPro" id="IPR038765">
    <property type="entry name" value="Papain-like_cys_pep_sf"/>
</dbReference>
<protein>
    <recommendedName>
        <fullName evidence="3">NlpC/P60 family protein</fullName>
    </recommendedName>
</protein>
<dbReference type="SUPFAM" id="SSF54001">
    <property type="entry name" value="Cysteine proteinases"/>
    <property type="match status" value="1"/>
</dbReference>
<name>A0ABN6IY94_9CLOT</name>
<dbReference type="Proteomes" id="UP000824633">
    <property type="component" value="Chromosome"/>
</dbReference>
<evidence type="ECO:0000313" key="1">
    <source>
        <dbReference type="EMBL" id="BCZ46932.1"/>
    </source>
</evidence>
<reference evidence="2" key="1">
    <citation type="submission" date="2021-07" db="EMBL/GenBank/DDBJ databases">
        <title>Complete genome sequencing of a Clostridium isolate.</title>
        <authorList>
            <person name="Ueki A."/>
            <person name="Tonouchi A."/>
        </authorList>
    </citation>
    <scope>NUCLEOTIDE SEQUENCE [LARGE SCALE GENOMIC DNA]</scope>
    <source>
        <strain evidence="2">C5S11</strain>
    </source>
</reference>
<proteinExistence type="predicted"/>
<keyword evidence="2" id="KW-1185">Reference proteome</keyword>
<organism evidence="1 2">
    <name type="scientific">Clostridium gelidum</name>
    <dbReference type="NCBI Taxonomy" id="704125"/>
    <lineage>
        <taxon>Bacteria</taxon>
        <taxon>Bacillati</taxon>
        <taxon>Bacillota</taxon>
        <taxon>Clostridia</taxon>
        <taxon>Eubacteriales</taxon>
        <taxon>Clostridiaceae</taxon>
        <taxon>Clostridium</taxon>
    </lineage>
</organism>
<dbReference type="EMBL" id="AP024849">
    <property type="protein sequence ID" value="BCZ46932.1"/>
    <property type="molecule type" value="Genomic_DNA"/>
</dbReference>
<accession>A0ABN6IY94</accession>
<dbReference type="Gene3D" id="3.90.1720.10">
    <property type="entry name" value="endopeptidase domain like (from Nostoc punctiforme)"/>
    <property type="match status" value="1"/>
</dbReference>
<sequence length="512" mass="57884">MMNDYKVLNQRKNGNKTISSPNDISQYILNINVDRRSGTNINECKLTCDGIPYINGVPLVRKSITNSRNVITDPMDKMQILINGKIQFTGWLVNYKISSDNQQVELTLHDNGIILKRGLNAHPMPKVTYKEVYNTTVIAMLAGIVGVTVNLDPKVIEKAVLLKEYTIENGQNIYDAIVELCKSLDAVIMAQKDGTMIVKPVYLEYTSGFDFKYDEVEHITAASTTISTSMLKPTILVKNESDEKAKKSWVFTDKEMLNYLNSWDDVEVIDSDLAINKDVARNMAHERICTMWRSATTQDIVAADGNIDMDVDKVIQTTIDDDTDVYRVIGMTTVFNEDEGFIDQLTLECIHPHNVEFLGDMIDCKGMRDAIVAQAIKYVNVPFHPDMYYRTDEGEWGMKDEALITHTLIDVGIKGPETLTTSQPTIKNEWCYSITKDQLQAGDIVTWPNDQKEMGFYIGNNKIIEVWGSVISNMTPTAMKYKGYFVKVILMDDAFGVVNPECWRLKELESCG</sequence>
<evidence type="ECO:0000313" key="2">
    <source>
        <dbReference type="Proteomes" id="UP000824633"/>
    </source>
</evidence>
<gene>
    <name evidence="1" type="ORF">psyc5s11_29990</name>
</gene>
<dbReference type="RefSeq" id="WP_224033327.1">
    <property type="nucleotide sequence ID" value="NZ_AP024849.1"/>
</dbReference>
<dbReference type="SUPFAM" id="SSF69279">
    <property type="entry name" value="Phage tail proteins"/>
    <property type="match status" value="1"/>
</dbReference>
<evidence type="ECO:0008006" key="3">
    <source>
        <dbReference type="Google" id="ProtNLM"/>
    </source>
</evidence>